<evidence type="ECO:0000313" key="2">
    <source>
        <dbReference type="Proteomes" id="UP000249614"/>
    </source>
</evidence>
<accession>A0A2W6IT78</accession>
<gene>
    <name evidence="1" type="ORF">A7X83_02825</name>
</gene>
<evidence type="ECO:0000313" key="1">
    <source>
        <dbReference type="EMBL" id="PZS98274.1"/>
    </source>
</evidence>
<dbReference type="AlphaFoldDB" id="A0A2W6IT78"/>
<name>A0A2W6IT78_STEMA</name>
<comment type="caution">
    <text evidence="1">The sequence shown here is derived from an EMBL/GenBank/DDBJ whole genome shotgun (WGS) entry which is preliminary data.</text>
</comment>
<organism evidence="1 2">
    <name type="scientific">Stenotrophomonas maltophilia</name>
    <name type="common">Pseudomonas maltophilia</name>
    <name type="synonym">Xanthomonas maltophilia</name>
    <dbReference type="NCBI Taxonomy" id="40324"/>
    <lineage>
        <taxon>Bacteria</taxon>
        <taxon>Pseudomonadati</taxon>
        <taxon>Pseudomonadota</taxon>
        <taxon>Gammaproteobacteria</taxon>
        <taxon>Lysobacterales</taxon>
        <taxon>Lysobacteraceae</taxon>
        <taxon>Stenotrophomonas</taxon>
        <taxon>Stenotrophomonas maltophilia group</taxon>
    </lineage>
</organism>
<dbReference type="EMBL" id="LXXM01000024">
    <property type="protein sequence ID" value="PZS98274.1"/>
    <property type="molecule type" value="Genomic_DNA"/>
</dbReference>
<sequence>MYWLLFGQERISEAPADLRTLVIVKLAPESLRAFLRNCRDEAYQSLFAAERGGQLSEIKSEPAETVAFNATFVLMANTYEEGCLDFFHSSPFALADSQVSGKLAVEPVLRVSLPTALLVSLIQGLEELFESSGDSDEN</sequence>
<protein>
    <submittedName>
        <fullName evidence="1">Uncharacterized protein</fullName>
    </submittedName>
</protein>
<dbReference type="Proteomes" id="UP000249614">
    <property type="component" value="Unassembled WGS sequence"/>
</dbReference>
<proteinExistence type="predicted"/>
<reference evidence="1 2" key="1">
    <citation type="submission" date="2016-05" db="EMBL/GenBank/DDBJ databases">
        <authorList>
            <person name="Lavstsen T."/>
            <person name="Jespersen J.S."/>
        </authorList>
    </citation>
    <scope>NUCLEOTIDE SEQUENCE [LARGE SCALE GENOMIC DNA]</scope>
    <source>
        <strain evidence="1 2">SM-5815</strain>
    </source>
</reference>